<evidence type="ECO:0000313" key="2">
    <source>
        <dbReference type="EMBL" id="ETN77084.1"/>
    </source>
</evidence>
<sequence>MLQMACGSAGQTSPSMNSREKKSGGFSLCGVRFQKNCWEIRKMSLSIEAKHAAYEDLCICVGAASRGL</sequence>
<dbReference type="KEGG" id="nai:NECAME_11286"/>
<proteinExistence type="predicted"/>
<evidence type="ECO:0000256" key="1">
    <source>
        <dbReference type="SAM" id="MobiDB-lite"/>
    </source>
</evidence>
<dbReference type="AlphaFoldDB" id="W2T634"/>
<organism evidence="2 3">
    <name type="scientific">Necator americanus</name>
    <name type="common">Human hookworm</name>
    <dbReference type="NCBI Taxonomy" id="51031"/>
    <lineage>
        <taxon>Eukaryota</taxon>
        <taxon>Metazoa</taxon>
        <taxon>Ecdysozoa</taxon>
        <taxon>Nematoda</taxon>
        <taxon>Chromadorea</taxon>
        <taxon>Rhabditida</taxon>
        <taxon>Rhabditina</taxon>
        <taxon>Rhabditomorpha</taxon>
        <taxon>Strongyloidea</taxon>
        <taxon>Ancylostomatidae</taxon>
        <taxon>Bunostominae</taxon>
        <taxon>Necator</taxon>
    </lineage>
</organism>
<protein>
    <submittedName>
        <fullName evidence="2">Uncharacterized protein</fullName>
    </submittedName>
</protein>
<gene>
    <name evidence="2" type="ORF">NECAME_11286</name>
</gene>
<name>W2T634_NECAM</name>
<accession>W2T634</accession>
<evidence type="ECO:0000313" key="3">
    <source>
        <dbReference type="Proteomes" id="UP000053676"/>
    </source>
</evidence>
<dbReference type="Proteomes" id="UP000053676">
    <property type="component" value="Unassembled WGS sequence"/>
</dbReference>
<keyword evidence="3" id="KW-1185">Reference proteome</keyword>
<reference evidence="3" key="1">
    <citation type="journal article" date="2014" name="Nat. Genet.">
        <title>Genome of the human hookworm Necator americanus.</title>
        <authorList>
            <person name="Tang Y.T."/>
            <person name="Gao X."/>
            <person name="Rosa B.A."/>
            <person name="Abubucker S."/>
            <person name="Hallsworth-Pepin K."/>
            <person name="Martin J."/>
            <person name="Tyagi R."/>
            <person name="Heizer E."/>
            <person name="Zhang X."/>
            <person name="Bhonagiri-Palsikar V."/>
            <person name="Minx P."/>
            <person name="Warren W.C."/>
            <person name="Wang Q."/>
            <person name="Zhan B."/>
            <person name="Hotez P.J."/>
            <person name="Sternberg P.W."/>
            <person name="Dougall A."/>
            <person name="Gaze S.T."/>
            <person name="Mulvenna J."/>
            <person name="Sotillo J."/>
            <person name="Ranganathan S."/>
            <person name="Rabelo E.M."/>
            <person name="Wilson R.K."/>
            <person name="Felgner P.L."/>
            <person name="Bethony J."/>
            <person name="Hawdon J.M."/>
            <person name="Gasser R.B."/>
            <person name="Loukas A."/>
            <person name="Mitreva M."/>
        </authorList>
    </citation>
    <scope>NUCLEOTIDE SEQUENCE [LARGE SCALE GENOMIC DNA]</scope>
</reference>
<feature type="region of interest" description="Disordered" evidence="1">
    <location>
        <begin position="1"/>
        <end position="25"/>
    </location>
</feature>
<dbReference type="EMBL" id="KI660194">
    <property type="protein sequence ID" value="ETN77084.1"/>
    <property type="molecule type" value="Genomic_DNA"/>
</dbReference>